<evidence type="ECO:0000256" key="1">
    <source>
        <dbReference type="SAM" id="MobiDB-lite"/>
    </source>
</evidence>
<evidence type="ECO:0000313" key="2">
    <source>
        <dbReference type="EMBL" id="GIJ60980.1"/>
    </source>
</evidence>
<sequence length="46" mass="4596">MGEAMGGVDYNEAGPKPDTTGKATKTLAANAAHPAHLLSADPYPAS</sequence>
<dbReference type="RefSeq" id="WP_204005668.1">
    <property type="nucleotide sequence ID" value="NZ_BOPG01000061.1"/>
</dbReference>
<gene>
    <name evidence="2" type="ORF">Vau01_084960</name>
</gene>
<dbReference type="AlphaFoldDB" id="A0A8J3ZG47"/>
<evidence type="ECO:0000313" key="3">
    <source>
        <dbReference type="Proteomes" id="UP000612585"/>
    </source>
</evidence>
<dbReference type="EMBL" id="BOPG01000061">
    <property type="protein sequence ID" value="GIJ60980.1"/>
    <property type="molecule type" value="Genomic_DNA"/>
</dbReference>
<feature type="compositionally biased region" description="Low complexity" evidence="1">
    <location>
        <begin position="20"/>
        <end position="40"/>
    </location>
</feature>
<accession>A0A8J3ZG47</accession>
<proteinExistence type="predicted"/>
<protein>
    <submittedName>
        <fullName evidence="2">Uncharacterized protein</fullName>
    </submittedName>
</protein>
<feature type="region of interest" description="Disordered" evidence="1">
    <location>
        <begin position="1"/>
        <end position="46"/>
    </location>
</feature>
<organism evidence="2 3">
    <name type="scientific">Virgisporangium aurantiacum</name>
    <dbReference type="NCBI Taxonomy" id="175570"/>
    <lineage>
        <taxon>Bacteria</taxon>
        <taxon>Bacillati</taxon>
        <taxon>Actinomycetota</taxon>
        <taxon>Actinomycetes</taxon>
        <taxon>Micromonosporales</taxon>
        <taxon>Micromonosporaceae</taxon>
        <taxon>Virgisporangium</taxon>
    </lineage>
</organism>
<dbReference type="Proteomes" id="UP000612585">
    <property type="component" value="Unassembled WGS sequence"/>
</dbReference>
<comment type="caution">
    <text evidence="2">The sequence shown here is derived from an EMBL/GenBank/DDBJ whole genome shotgun (WGS) entry which is preliminary data.</text>
</comment>
<reference evidence="2" key="1">
    <citation type="submission" date="2021-01" db="EMBL/GenBank/DDBJ databases">
        <title>Whole genome shotgun sequence of Virgisporangium aurantiacum NBRC 16421.</title>
        <authorList>
            <person name="Komaki H."/>
            <person name="Tamura T."/>
        </authorList>
    </citation>
    <scope>NUCLEOTIDE SEQUENCE</scope>
    <source>
        <strain evidence="2">NBRC 16421</strain>
    </source>
</reference>
<keyword evidence="3" id="KW-1185">Reference proteome</keyword>
<name>A0A8J3ZG47_9ACTN</name>